<evidence type="ECO:0000256" key="12">
    <source>
        <dbReference type="ARBA" id="ARBA00023065"/>
    </source>
</evidence>
<dbReference type="GO" id="GO:0005743">
    <property type="term" value="C:mitochondrial inner membrane"/>
    <property type="evidence" value="ECO:0007669"/>
    <property type="project" value="UniProtKB-SubCell"/>
</dbReference>
<evidence type="ECO:0000256" key="18">
    <source>
        <dbReference type="SAM" id="Phobius"/>
    </source>
</evidence>
<dbReference type="SUPFAM" id="SSF52540">
    <property type="entry name" value="P-loop containing nucleoside triphosphate hydrolases"/>
    <property type="match status" value="1"/>
</dbReference>
<dbReference type="HOGENOM" id="CLU_000604_84_3_1"/>
<dbReference type="PROSITE" id="PS00211">
    <property type="entry name" value="ABC_TRANSPORTER_1"/>
    <property type="match status" value="1"/>
</dbReference>
<dbReference type="CDD" id="cd18574">
    <property type="entry name" value="ABC_6TM_ABCB8_like"/>
    <property type="match status" value="1"/>
</dbReference>
<reference evidence="21 22" key="1">
    <citation type="journal article" date="2013" name="Nature">
        <title>Insights into bilaterian evolution from three spiralian genomes.</title>
        <authorList>
            <person name="Simakov O."/>
            <person name="Marletaz F."/>
            <person name="Cho S.J."/>
            <person name="Edsinger-Gonzales E."/>
            <person name="Havlak P."/>
            <person name="Hellsten U."/>
            <person name="Kuo D.H."/>
            <person name="Larsson T."/>
            <person name="Lv J."/>
            <person name="Arendt D."/>
            <person name="Savage R."/>
            <person name="Osoegawa K."/>
            <person name="de Jong P."/>
            <person name="Grimwood J."/>
            <person name="Chapman J.A."/>
            <person name="Shapiro H."/>
            <person name="Aerts A."/>
            <person name="Otillar R.P."/>
            <person name="Terry A.Y."/>
            <person name="Boore J.L."/>
            <person name="Grigoriev I.V."/>
            <person name="Lindberg D.R."/>
            <person name="Seaver E.C."/>
            <person name="Weisblat D.A."/>
            <person name="Putnam N.H."/>
            <person name="Rokhsar D.S."/>
        </authorList>
    </citation>
    <scope>NUCLEOTIDE SEQUENCE [LARGE SCALE GENOMIC DNA]</scope>
</reference>
<keyword evidence="3" id="KW-0813">Transport</keyword>
<evidence type="ECO:0000256" key="17">
    <source>
        <dbReference type="ARBA" id="ARBA00042968"/>
    </source>
</evidence>
<dbReference type="InterPro" id="IPR003593">
    <property type="entry name" value="AAA+_ATPase"/>
</dbReference>
<keyword evidence="22" id="KW-1185">Reference proteome</keyword>
<dbReference type="InterPro" id="IPR027417">
    <property type="entry name" value="P-loop_NTPase"/>
</dbReference>
<dbReference type="SUPFAM" id="SSF90123">
    <property type="entry name" value="ABC transporter transmembrane region"/>
    <property type="match status" value="1"/>
</dbReference>
<keyword evidence="10" id="KW-0630">Potassium</keyword>
<dbReference type="Proteomes" id="UP000030746">
    <property type="component" value="Unassembled WGS sequence"/>
</dbReference>
<keyword evidence="4" id="KW-0633">Potassium transport</keyword>
<evidence type="ECO:0000256" key="10">
    <source>
        <dbReference type="ARBA" id="ARBA00022958"/>
    </source>
</evidence>
<dbReference type="Gene3D" id="1.20.1560.10">
    <property type="entry name" value="ABC transporter type 1, transmembrane domain"/>
    <property type="match status" value="1"/>
</dbReference>
<evidence type="ECO:0000256" key="7">
    <source>
        <dbReference type="ARBA" id="ARBA00022792"/>
    </source>
</evidence>
<evidence type="ECO:0000256" key="14">
    <source>
        <dbReference type="ARBA" id="ARBA00023136"/>
    </source>
</evidence>
<evidence type="ECO:0000313" key="21">
    <source>
        <dbReference type="EMBL" id="ESO97788.1"/>
    </source>
</evidence>
<comment type="similarity">
    <text evidence="2">Belongs to the ABC transporter superfamily. ABCB family. Multidrug resistance exporter (TC 3.A.1.201) subfamily.</text>
</comment>
<keyword evidence="11 18" id="KW-1133">Transmembrane helix</keyword>
<dbReference type="AlphaFoldDB" id="V4A1S9"/>
<keyword evidence="14 18" id="KW-0472">Membrane</keyword>
<dbReference type="GO" id="GO:0016887">
    <property type="term" value="F:ATP hydrolysis activity"/>
    <property type="evidence" value="ECO:0007669"/>
    <property type="project" value="InterPro"/>
</dbReference>
<name>V4A1S9_LOTGI</name>
<dbReference type="InterPro" id="IPR011527">
    <property type="entry name" value="ABC1_TM_dom"/>
</dbReference>
<organism evidence="21 22">
    <name type="scientific">Lottia gigantea</name>
    <name type="common">Giant owl limpet</name>
    <dbReference type="NCBI Taxonomy" id="225164"/>
    <lineage>
        <taxon>Eukaryota</taxon>
        <taxon>Metazoa</taxon>
        <taxon>Spiralia</taxon>
        <taxon>Lophotrochozoa</taxon>
        <taxon>Mollusca</taxon>
        <taxon>Gastropoda</taxon>
        <taxon>Patellogastropoda</taxon>
        <taxon>Lottioidea</taxon>
        <taxon>Lottiidae</taxon>
        <taxon>Lottia</taxon>
    </lineage>
</organism>
<evidence type="ECO:0000256" key="8">
    <source>
        <dbReference type="ARBA" id="ARBA00022840"/>
    </source>
</evidence>
<dbReference type="SMART" id="SM00382">
    <property type="entry name" value="AAA"/>
    <property type="match status" value="1"/>
</dbReference>
<gene>
    <name evidence="21" type="ORF">LOTGIDRAFT_208936</name>
</gene>
<dbReference type="GO" id="GO:0015421">
    <property type="term" value="F:ABC-type oligopeptide transporter activity"/>
    <property type="evidence" value="ECO:0007669"/>
    <property type="project" value="TreeGrafter"/>
</dbReference>
<proteinExistence type="inferred from homology"/>
<evidence type="ECO:0000259" key="19">
    <source>
        <dbReference type="PROSITE" id="PS50893"/>
    </source>
</evidence>
<dbReference type="CTD" id="20246103"/>
<dbReference type="GO" id="GO:0006813">
    <property type="term" value="P:potassium ion transport"/>
    <property type="evidence" value="ECO:0007669"/>
    <property type="project" value="UniProtKB-KW"/>
</dbReference>
<dbReference type="GO" id="GO:0005524">
    <property type="term" value="F:ATP binding"/>
    <property type="evidence" value="ECO:0007669"/>
    <property type="project" value="UniProtKB-KW"/>
</dbReference>
<accession>V4A1S9</accession>
<keyword evidence="7" id="KW-0999">Mitochondrion inner membrane</keyword>
<dbReference type="PANTHER" id="PTHR43394">
    <property type="entry name" value="ATP-DEPENDENT PERMEASE MDL1, MITOCHONDRIAL"/>
    <property type="match status" value="1"/>
</dbReference>
<dbReference type="GO" id="GO:0090374">
    <property type="term" value="P:oligopeptide export from mitochondrion"/>
    <property type="evidence" value="ECO:0007669"/>
    <property type="project" value="TreeGrafter"/>
</dbReference>
<evidence type="ECO:0000259" key="20">
    <source>
        <dbReference type="PROSITE" id="PS50929"/>
    </source>
</evidence>
<dbReference type="PROSITE" id="PS50929">
    <property type="entry name" value="ABC_TM1F"/>
    <property type="match status" value="1"/>
</dbReference>
<dbReference type="STRING" id="225164.V4A1S9"/>
<keyword evidence="12" id="KW-0406">Ion transport</keyword>
<dbReference type="InterPro" id="IPR003439">
    <property type="entry name" value="ABC_transporter-like_ATP-bd"/>
</dbReference>
<evidence type="ECO:0000256" key="15">
    <source>
        <dbReference type="ARBA" id="ARBA00040439"/>
    </source>
</evidence>
<dbReference type="InterPro" id="IPR039421">
    <property type="entry name" value="Type_1_exporter"/>
</dbReference>
<dbReference type="OrthoDB" id="6500128at2759"/>
<dbReference type="PROSITE" id="PS50893">
    <property type="entry name" value="ABC_TRANSPORTER_2"/>
    <property type="match status" value="1"/>
</dbReference>
<keyword evidence="13" id="KW-0496">Mitochondrion</keyword>
<evidence type="ECO:0000256" key="4">
    <source>
        <dbReference type="ARBA" id="ARBA00022538"/>
    </source>
</evidence>
<dbReference type="Pfam" id="PF00664">
    <property type="entry name" value="ABC_membrane"/>
    <property type="match status" value="1"/>
</dbReference>
<keyword evidence="6" id="KW-0547">Nucleotide-binding</keyword>
<dbReference type="Gene3D" id="3.40.50.300">
    <property type="entry name" value="P-loop containing nucleotide triphosphate hydrolases"/>
    <property type="match status" value="1"/>
</dbReference>
<dbReference type="OMA" id="MTWLGER"/>
<dbReference type="CDD" id="cd03249">
    <property type="entry name" value="ABC_MTABC3_MDL1_MDL2"/>
    <property type="match status" value="1"/>
</dbReference>
<feature type="transmembrane region" description="Helical" evidence="18">
    <location>
        <begin position="157"/>
        <end position="179"/>
    </location>
</feature>
<evidence type="ECO:0000256" key="5">
    <source>
        <dbReference type="ARBA" id="ARBA00022692"/>
    </source>
</evidence>
<dbReference type="FunFam" id="1.20.1560.10:FF:000016">
    <property type="entry name" value="ATP-binding cassette sub-family B member 8, mitochondrial"/>
    <property type="match status" value="1"/>
</dbReference>
<feature type="domain" description="ABC transporter" evidence="19">
    <location>
        <begin position="335"/>
        <end position="572"/>
    </location>
</feature>
<evidence type="ECO:0000256" key="16">
    <source>
        <dbReference type="ARBA" id="ARBA00041416"/>
    </source>
</evidence>
<dbReference type="EMBL" id="KB201304">
    <property type="protein sequence ID" value="ESO97788.1"/>
    <property type="molecule type" value="Genomic_DNA"/>
</dbReference>
<evidence type="ECO:0000256" key="1">
    <source>
        <dbReference type="ARBA" id="ARBA00004448"/>
    </source>
</evidence>
<evidence type="ECO:0000256" key="6">
    <source>
        <dbReference type="ARBA" id="ARBA00022741"/>
    </source>
</evidence>
<feature type="domain" description="ABC transmembrane type-1" evidence="20">
    <location>
        <begin position="12"/>
        <end position="300"/>
    </location>
</feature>
<dbReference type="GeneID" id="20246103"/>
<evidence type="ECO:0000256" key="3">
    <source>
        <dbReference type="ARBA" id="ARBA00022448"/>
    </source>
</evidence>
<keyword evidence="8" id="KW-0067">ATP-binding</keyword>
<feature type="transmembrane region" description="Helical" evidence="18">
    <location>
        <begin position="58"/>
        <end position="83"/>
    </location>
</feature>
<dbReference type="FunFam" id="3.40.50.300:FF:000403">
    <property type="entry name" value="ATP-binding cassette sub-family B member 8, mitochondrial"/>
    <property type="match status" value="1"/>
</dbReference>
<comment type="subcellular location">
    <subcellularLocation>
        <location evidence="1">Mitochondrion inner membrane</location>
        <topology evidence="1">Multi-pass membrane protein</topology>
    </subcellularLocation>
</comment>
<keyword evidence="5 18" id="KW-0812">Transmembrane</keyword>
<evidence type="ECO:0000256" key="2">
    <source>
        <dbReference type="ARBA" id="ARBA00007577"/>
    </source>
</evidence>
<dbReference type="RefSeq" id="XP_009051635.1">
    <property type="nucleotide sequence ID" value="XM_009053387.1"/>
</dbReference>
<evidence type="ECO:0000256" key="9">
    <source>
        <dbReference type="ARBA" id="ARBA00022946"/>
    </source>
</evidence>
<feature type="transmembrane region" description="Helical" evidence="18">
    <location>
        <begin position="7"/>
        <end position="28"/>
    </location>
</feature>
<dbReference type="KEGG" id="lgi:LOTGIDRAFT_208936"/>
<dbReference type="InterPro" id="IPR017871">
    <property type="entry name" value="ABC_transporter-like_CS"/>
</dbReference>
<sequence>MKLLWPEIWYLLASVISALAVAIVNVQIPLMLGEIVNVISQFTTQTAELFLQQIKEPAIRLVILYSIQGLLTFCYITLLSTVGENVATRMRKKLFDSLLKQDIEFFDKHKTGELIDRLTSDVQDFKSSFKLCISQGLRAVTQTVGCMATLLMISVKLTAVMLAVVPAIIIGGTVIGSTLRMFAKDAQTQVAQATAVADEAIGNVRTVRAFAMEKKENELYSNEVEKAGKLNIKLGVGIAIFQGLSNIALNGIVLGTMFAGGYMMSLHEITAGDLMSFLVATQTIERSLAHMSLLFGQVVKGISAGARVFEFIKCTPSIPLVGGKTIEHKELEGNIEFKHVNFSYPTRPGQVILKDFSLKIKGGQVMALVGLSGGGKSTVASLLERFYDIDQGQITIDGVDIKDLDPTWLRGHAIGFINQEPILFATSVMENIRYGRPDATDQEVIEAARQANADMFINKFPQGYNTVLGERGVTVSGGQKQRIAIARALIKDPSILILDEATSALDAESERIVQEALDNVIKGRTVLIIAHRLSTIRDADVIAVVAHGQILEMGDHNSLKKRKGLYWELIKQQEIEQEIEEIEHNIES</sequence>
<evidence type="ECO:0000313" key="22">
    <source>
        <dbReference type="Proteomes" id="UP000030746"/>
    </source>
</evidence>
<dbReference type="PANTHER" id="PTHR43394:SF17">
    <property type="entry name" value="MITOCHONDRIAL POTASSIUM CHANNEL ATP-BINDING SUBUNIT"/>
    <property type="match status" value="1"/>
</dbReference>
<dbReference type="InterPro" id="IPR036640">
    <property type="entry name" value="ABC1_TM_sf"/>
</dbReference>
<dbReference type="Pfam" id="PF00005">
    <property type="entry name" value="ABC_tran"/>
    <property type="match status" value="1"/>
</dbReference>
<evidence type="ECO:0000256" key="11">
    <source>
        <dbReference type="ARBA" id="ARBA00022989"/>
    </source>
</evidence>
<protein>
    <recommendedName>
        <fullName evidence="15">Mitochondrial potassium channel ATP-binding subunit</fullName>
    </recommendedName>
    <alternativeName>
        <fullName evidence="17">ATP-binding cassette sub-family B member 8, mitochondrial</fullName>
    </alternativeName>
    <alternativeName>
        <fullName evidence="16">Mitochondrial sulfonylurea-receptor</fullName>
    </alternativeName>
</protein>
<keyword evidence="9" id="KW-0809">Transit peptide</keyword>
<evidence type="ECO:0000256" key="13">
    <source>
        <dbReference type="ARBA" id="ARBA00023128"/>
    </source>
</evidence>